<name>A0A154NX29_DUFNO</name>
<evidence type="ECO:0000256" key="1">
    <source>
        <dbReference type="SAM" id="Coils"/>
    </source>
</evidence>
<dbReference type="GO" id="GO:0036064">
    <property type="term" value="C:ciliary basal body"/>
    <property type="evidence" value="ECO:0007669"/>
    <property type="project" value="TreeGrafter"/>
</dbReference>
<reference evidence="3 4" key="1">
    <citation type="submission" date="2015-07" db="EMBL/GenBank/DDBJ databases">
        <title>The genome of Dufourea novaeangliae.</title>
        <authorList>
            <person name="Pan H."/>
            <person name="Kapheim K."/>
        </authorList>
    </citation>
    <scope>NUCLEOTIDE SEQUENCE [LARGE SCALE GENOMIC DNA]</scope>
    <source>
        <strain evidence="3">0120121106</strain>
        <tissue evidence="3">Whole body</tissue>
    </source>
</reference>
<dbReference type="AlphaFoldDB" id="A0A154NX29"/>
<feature type="coiled-coil region" evidence="1">
    <location>
        <begin position="433"/>
        <end position="467"/>
    </location>
</feature>
<dbReference type="Pfam" id="PF21007">
    <property type="entry name" value="FBF1"/>
    <property type="match status" value="1"/>
</dbReference>
<keyword evidence="4" id="KW-1185">Reference proteome</keyword>
<keyword evidence="1" id="KW-0175">Coiled coil</keyword>
<gene>
    <name evidence="3" type="ORF">WN55_02108</name>
</gene>
<dbReference type="GO" id="GO:0005814">
    <property type="term" value="C:centriole"/>
    <property type="evidence" value="ECO:0007669"/>
    <property type="project" value="TreeGrafter"/>
</dbReference>
<feature type="coiled-coil region" evidence="1">
    <location>
        <begin position="505"/>
        <end position="557"/>
    </location>
</feature>
<evidence type="ECO:0000313" key="4">
    <source>
        <dbReference type="Proteomes" id="UP000076502"/>
    </source>
</evidence>
<accession>A0A154NX29</accession>
<dbReference type="STRING" id="178035.A0A154NX29"/>
<feature type="coiled-coil region" evidence="1">
    <location>
        <begin position="594"/>
        <end position="628"/>
    </location>
</feature>
<dbReference type="InterPro" id="IPR049390">
    <property type="entry name" value="FBF1_C"/>
</dbReference>
<proteinExistence type="predicted"/>
<dbReference type="InterPro" id="IPR033561">
    <property type="entry name" value="FBF1"/>
</dbReference>
<evidence type="ECO:0000259" key="2">
    <source>
        <dbReference type="Pfam" id="PF21007"/>
    </source>
</evidence>
<protein>
    <recommendedName>
        <fullName evidence="2">Fas-binding factor 1 C-terminal domain-containing protein</fullName>
    </recommendedName>
</protein>
<organism evidence="3 4">
    <name type="scientific">Dufourea novaeangliae</name>
    <name type="common">Sweat bee</name>
    <dbReference type="NCBI Taxonomy" id="178035"/>
    <lineage>
        <taxon>Eukaryota</taxon>
        <taxon>Metazoa</taxon>
        <taxon>Ecdysozoa</taxon>
        <taxon>Arthropoda</taxon>
        <taxon>Hexapoda</taxon>
        <taxon>Insecta</taxon>
        <taxon>Pterygota</taxon>
        <taxon>Neoptera</taxon>
        <taxon>Endopterygota</taxon>
        <taxon>Hymenoptera</taxon>
        <taxon>Apocrita</taxon>
        <taxon>Aculeata</taxon>
        <taxon>Apoidea</taxon>
        <taxon>Anthophila</taxon>
        <taxon>Halictidae</taxon>
        <taxon>Rophitinae</taxon>
        <taxon>Dufourea</taxon>
    </lineage>
</organism>
<sequence>MVDLTKTSDEHLEELTQVLEDMDNSNEGDSLTGFLFDEEIFLKDKKNSRTSGSKSSLIEDLFKIKTPLTSATSIRTNTELESKLSFEHEDVNELFPQKTSNFTARSNNVFLQSESSTEKHAQKLRNVSKNEEDILANLLGNDKLDVVDDKSRRSTLKETLFENKPRSSFTKNMESENSIHPAEFTTIAQKQKSQLADQSTMSTVKEFRRGRRNAKIINDPLGLLSIDLLSEQNLVPVMNENAPARDSVVQSSKLEENLPEWLGGTKKLQEKKGAEVKDEVSPKNRLPDNVERIPTSKETIESQHLKNSIVSKTVNENKLEGVQVPEHLSLLFSTQFNQQAAIMTMQQQEHELRTANVLSQQNEQLNKVSDAQHSILHNQENQFNVLLKLQLEKQLLLEKQIKLQQERIDQYIQTLMAQPTPISSTTSVYTTCKSDESEKEKCLLNKKEELENAIKVLQVEKSKLESTLSTISEIHNNEMIYQAEFYERQVSFLKEGILKFEEKTRQDAEILETDYMAKLEKLRNEKVQMENLYKEEIHNLKSEHAQHIQEINELHSKNVKFLQKEYLDVIENICKAKKTEDQVIESITTQKIDIENMLQKANSIIGNMKEFKEKVDDNKNNLMECHENYLKVYEDDIKAEKLYLKNRNSIFEGHQNKFIETTEKFGNQLMQLISELQKQTTQNNQMQEMFENRATNLVRERELFEEKVRWERDYLQTLKESWVKEQERQLKLLAEEREVLTTEKVQLQITNRLKINSDDIAKVELEAAIQTAQEAITSANQEKLKWQEKLNELNVHEQILQGKERLLVSRAKELEKLTQSALTKKEEGIKALKDAKHLENQHKEKLDLGQMISVSCETEKPERDVNVSYNFQNKMFPFSVTQSTSQMTSDFMKIVDPNLVMLKLNHDNHYYSIT</sequence>
<evidence type="ECO:0000313" key="3">
    <source>
        <dbReference type="EMBL" id="KZC04219.1"/>
    </source>
</evidence>
<dbReference type="EMBL" id="KQ434777">
    <property type="protein sequence ID" value="KZC04219.1"/>
    <property type="molecule type" value="Genomic_DNA"/>
</dbReference>
<dbReference type="PANTHER" id="PTHR33689:SF1">
    <property type="entry name" value="FAS-BINDING FACTOR 1"/>
    <property type="match status" value="1"/>
</dbReference>
<dbReference type="OrthoDB" id="8195456at2759"/>
<dbReference type="GO" id="GO:0097539">
    <property type="term" value="C:ciliary transition fiber"/>
    <property type="evidence" value="ECO:0007669"/>
    <property type="project" value="InterPro"/>
</dbReference>
<feature type="domain" description="Fas-binding factor 1 C-terminal" evidence="2">
    <location>
        <begin position="457"/>
        <end position="847"/>
    </location>
</feature>
<dbReference type="GO" id="GO:0090162">
    <property type="term" value="P:establishment of epithelial cell polarity"/>
    <property type="evidence" value="ECO:0007669"/>
    <property type="project" value="InterPro"/>
</dbReference>
<feature type="coiled-coil region" evidence="1">
    <location>
        <begin position="723"/>
        <end position="796"/>
    </location>
</feature>
<dbReference type="GO" id="GO:0060271">
    <property type="term" value="P:cilium assembly"/>
    <property type="evidence" value="ECO:0007669"/>
    <property type="project" value="InterPro"/>
</dbReference>
<dbReference type="Proteomes" id="UP000076502">
    <property type="component" value="Unassembled WGS sequence"/>
</dbReference>
<dbReference type="PANTHER" id="PTHR33689">
    <property type="entry name" value="FAS-BINDING FACTOR 1"/>
    <property type="match status" value="1"/>
</dbReference>